<sequence>MSVKADETTDSAMPAQVSIIIRYVYEDKTCEQFLGFYEAGKVFDILQCKLLDIKHGHSKLNDFIHCAKGYCKDEHYESILRDTAVVIEQADDSDPPEIHKLITKLPILK</sequence>
<protein>
    <submittedName>
        <fullName evidence="1">Uncharacterized protein</fullName>
    </submittedName>
</protein>
<dbReference type="EMBL" id="OX597815">
    <property type="protein sequence ID" value="CAI9717811.1"/>
    <property type="molecule type" value="Genomic_DNA"/>
</dbReference>
<gene>
    <name evidence="1" type="ORF">OCTVUL_1B027093</name>
</gene>
<dbReference type="Proteomes" id="UP001162480">
    <property type="component" value="Chromosome 2"/>
</dbReference>
<dbReference type="AlphaFoldDB" id="A0AA36AKG1"/>
<organism evidence="1 2">
    <name type="scientific">Octopus vulgaris</name>
    <name type="common">Common octopus</name>
    <dbReference type="NCBI Taxonomy" id="6645"/>
    <lineage>
        <taxon>Eukaryota</taxon>
        <taxon>Metazoa</taxon>
        <taxon>Spiralia</taxon>
        <taxon>Lophotrochozoa</taxon>
        <taxon>Mollusca</taxon>
        <taxon>Cephalopoda</taxon>
        <taxon>Coleoidea</taxon>
        <taxon>Octopodiformes</taxon>
        <taxon>Octopoda</taxon>
        <taxon>Incirrata</taxon>
        <taxon>Octopodidae</taxon>
        <taxon>Octopus</taxon>
    </lineage>
</organism>
<accession>A0AA36AKG1</accession>
<reference evidence="1" key="1">
    <citation type="submission" date="2023-08" db="EMBL/GenBank/DDBJ databases">
        <authorList>
            <person name="Alioto T."/>
            <person name="Alioto T."/>
            <person name="Gomez Garrido J."/>
        </authorList>
    </citation>
    <scope>NUCLEOTIDE SEQUENCE</scope>
</reference>
<keyword evidence="2" id="KW-1185">Reference proteome</keyword>
<name>A0AA36AKG1_OCTVU</name>
<evidence type="ECO:0000313" key="2">
    <source>
        <dbReference type="Proteomes" id="UP001162480"/>
    </source>
</evidence>
<evidence type="ECO:0000313" key="1">
    <source>
        <dbReference type="EMBL" id="CAI9717811.1"/>
    </source>
</evidence>
<proteinExistence type="predicted"/>